<evidence type="ECO:0000256" key="9">
    <source>
        <dbReference type="PIRNR" id="PIRNR027153"/>
    </source>
</evidence>
<keyword evidence="3 9" id="KW-0132">Cell division</keyword>
<keyword evidence="10" id="KW-0175">Coiled coil</keyword>
<gene>
    <name evidence="11" type="ORF">MG3_05508</name>
</gene>
<evidence type="ECO:0000256" key="7">
    <source>
        <dbReference type="ARBA" id="ARBA00023306"/>
    </source>
</evidence>
<dbReference type="InterPro" id="IPR016851">
    <property type="entry name" value="Nnf1"/>
</dbReference>
<keyword evidence="6 9" id="KW-0539">Nucleus</keyword>
<accession>A0AB34PKL5</accession>
<keyword evidence="5 9" id="KW-0995">Kinetochore</keyword>
<protein>
    <recommendedName>
        <fullName evidence="9">Kinetochore-associated protein</fullName>
    </recommendedName>
</protein>
<dbReference type="GO" id="GO:0007059">
    <property type="term" value="P:chromosome segregation"/>
    <property type="evidence" value="ECO:0007669"/>
    <property type="project" value="UniProtKB-UniRule"/>
</dbReference>
<dbReference type="Pfam" id="PF03980">
    <property type="entry name" value="Nnf1"/>
    <property type="match status" value="1"/>
</dbReference>
<evidence type="ECO:0000256" key="6">
    <source>
        <dbReference type="ARBA" id="ARBA00023242"/>
    </source>
</evidence>
<evidence type="ECO:0000313" key="11">
    <source>
        <dbReference type="EMBL" id="KGR04382.1"/>
    </source>
</evidence>
<evidence type="ECO:0000256" key="8">
    <source>
        <dbReference type="ARBA" id="ARBA00023328"/>
    </source>
</evidence>
<dbReference type="EMBL" id="AJIX01000042">
    <property type="protein sequence ID" value="KGR04382.1"/>
    <property type="molecule type" value="Genomic_DNA"/>
</dbReference>
<evidence type="ECO:0000256" key="5">
    <source>
        <dbReference type="ARBA" id="ARBA00022838"/>
    </source>
</evidence>
<dbReference type="PIRSF" id="PIRSF027153">
    <property type="entry name" value="Nnf1p"/>
    <property type="match status" value="1"/>
</dbReference>
<evidence type="ECO:0000313" key="12">
    <source>
        <dbReference type="Proteomes" id="UP000030161"/>
    </source>
</evidence>
<dbReference type="PANTHER" id="PTHR15459:SF3">
    <property type="entry name" value="POLYAMINE-MODULATED FACTOR 1"/>
    <property type="match status" value="1"/>
</dbReference>
<dbReference type="InterPro" id="IPR007128">
    <property type="entry name" value="PMF1/Nnf1"/>
</dbReference>
<organism evidence="11 12">
    <name type="scientific">Candida albicans P78048</name>
    <dbReference type="NCBI Taxonomy" id="1094989"/>
    <lineage>
        <taxon>Eukaryota</taxon>
        <taxon>Fungi</taxon>
        <taxon>Dikarya</taxon>
        <taxon>Ascomycota</taxon>
        <taxon>Saccharomycotina</taxon>
        <taxon>Pichiomycetes</taxon>
        <taxon>Debaryomycetaceae</taxon>
        <taxon>Candida/Lodderomyces clade</taxon>
        <taxon>Candida</taxon>
    </lineage>
</organism>
<reference evidence="11 12" key="1">
    <citation type="submission" date="2013-12" db="EMBL/GenBank/DDBJ databases">
        <title>The Genome Sequence of Candida albicans P78048.</title>
        <authorList>
            <consortium name="The Broad Institute Genome Sequencing Platform"/>
            <consortium name="The Broad Institute Genome Sequencing Center for Infectious Disease"/>
            <person name="Cuomo C."/>
            <person name="Bennett R."/>
            <person name="Hirakawa M."/>
            <person name="Noverr M."/>
            <person name="Mitchell A."/>
            <person name="Young S.K."/>
            <person name="Zeng Q."/>
            <person name="Gargeya S."/>
            <person name="Fitzgerald M."/>
            <person name="Abouelleil A."/>
            <person name="Alvarado L."/>
            <person name="Berlin A.M."/>
            <person name="Chapman S.B."/>
            <person name="Dewar J."/>
            <person name="Goldberg J."/>
            <person name="Griggs A."/>
            <person name="Gujja S."/>
            <person name="Hansen M."/>
            <person name="Howarth C."/>
            <person name="Imamovic A."/>
            <person name="Larimer J."/>
            <person name="McCowan C."/>
            <person name="Murphy C."/>
            <person name="Pearson M."/>
            <person name="Priest M."/>
            <person name="Roberts A."/>
            <person name="Saif S."/>
            <person name="Shea T."/>
            <person name="Sykes S."/>
            <person name="Wortman J."/>
            <person name="Nusbaum C."/>
            <person name="Birren B."/>
        </authorList>
    </citation>
    <scope>NUCLEOTIDE SEQUENCE [LARGE SCALE GENOMIC DNA]</scope>
    <source>
        <strain evidence="11 12">P78048</strain>
    </source>
</reference>
<keyword evidence="4 9" id="KW-0498">Mitosis</keyword>
<dbReference type="PANTHER" id="PTHR15459">
    <property type="entry name" value="POLYAMINE-MODULATED FACTOR 1"/>
    <property type="match status" value="1"/>
</dbReference>
<comment type="caution">
    <text evidence="11">The sequence shown here is derived from an EMBL/GenBank/DDBJ whole genome shotgun (WGS) entry which is preliminary data.</text>
</comment>
<dbReference type="Proteomes" id="UP000030161">
    <property type="component" value="Unassembled WGS sequence"/>
</dbReference>
<evidence type="ECO:0000256" key="4">
    <source>
        <dbReference type="ARBA" id="ARBA00022776"/>
    </source>
</evidence>
<keyword evidence="2 9" id="KW-0158">Chromosome</keyword>
<keyword evidence="8 9" id="KW-0137">Centromere</keyword>
<evidence type="ECO:0000256" key="10">
    <source>
        <dbReference type="SAM" id="Coils"/>
    </source>
</evidence>
<feature type="coiled-coil region" evidence="10">
    <location>
        <begin position="135"/>
        <end position="187"/>
    </location>
</feature>
<proteinExistence type="predicted"/>
<dbReference type="GO" id="GO:0051301">
    <property type="term" value="P:cell division"/>
    <property type="evidence" value="ECO:0007669"/>
    <property type="project" value="UniProtKB-UniRule"/>
</dbReference>
<evidence type="ECO:0000256" key="2">
    <source>
        <dbReference type="ARBA" id="ARBA00022454"/>
    </source>
</evidence>
<sequence length="196" mass="22240">MSADENNKVRFERLRLVARKALEQSIKKSLTMEQVKTCFPTLVTSQDGVRSLELALSQMSGFWHANSLDEFDLIYKEKDIESKLDELDDIIQNAQRTKDSGKKPSNIDQLSPLEIVDSTIVSNSKNVLDSLQMIYDQLCLDNAELYTELSELTKESTRINNSIKSGIEQLNKEANSVELEKAGLQIDKLIDILEEK</sequence>
<evidence type="ECO:0000256" key="3">
    <source>
        <dbReference type="ARBA" id="ARBA00022618"/>
    </source>
</evidence>
<comment type="subcellular location">
    <subcellularLocation>
        <location evidence="1 9">Chromosome</location>
        <location evidence="1 9">Centromere</location>
        <location evidence="1 9">Kinetochore</location>
    </subcellularLocation>
    <subcellularLocation>
        <location evidence="9">Nucleus</location>
    </subcellularLocation>
    <text evidence="9">Associated with the kinetochore.</text>
</comment>
<dbReference type="GO" id="GO:0000444">
    <property type="term" value="C:MIS12/MIND type complex"/>
    <property type="evidence" value="ECO:0007669"/>
    <property type="project" value="UniProtKB-UniRule"/>
</dbReference>
<name>A0AB34PKL5_CANAX</name>
<dbReference type="AlphaFoldDB" id="A0AB34PKL5"/>
<dbReference type="GO" id="GO:0005634">
    <property type="term" value="C:nucleus"/>
    <property type="evidence" value="ECO:0007669"/>
    <property type="project" value="UniProtKB-SubCell"/>
</dbReference>
<evidence type="ECO:0000256" key="1">
    <source>
        <dbReference type="ARBA" id="ARBA00004629"/>
    </source>
</evidence>
<keyword evidence="7 9" id="KW-0131">Cell cycle</keyword>